<evidence type="ECO:0000313" key="1">
    <source>
        <dbReference type="EMBL" id="PIR71623.1"/>
    </source>
</evidence>
<accession>A0A2H0TJA0</accession>
<dbReference type="AlphaFoldDB" id="A0A2H0TJA0"/>
<evidence type="ECO:0000313" key="2">
    <source>
        <dbReference type="Proteomes" id="UP000228909"/>
    </source>
</evidence>
<dbReference type="Proteomes" id="UP000228909">
    <property type="component" value="Unassembled WGS sequence"/>
</dbReference>
<reference evidence="2" key="1">
    <citation type="submission" date="2017-09" db="EMBL/GenBank/DDBJ databases">
        <title>Depth-based differentiation of microbial function through sediment-hosted aquifers and enrichment of novel symbionts in the deep terrestrial subsurface.</title>
        <authorList>
            <person name="Probst A.J."/>
            <person name="Ladd B."/>
            <person name="Jarett J.K."/>
            <person name="Geller-Mcgrath D.E."/>
            <person name="Sieber C.M.K."/>
            <person name="Emerson J.B."/>
            <person name="Anantharaman K."/>
            <person name="Thomas B.C."/>
            <person name="Malmstrom R."/>
            <person name="Stieglmeier M."/>
            <person name="Klingl A."/>
            <person name="Woyke T."/>
            <person name="Ryan C.M."/>
            <person name="Banfield J.F."/>
        </authorList>
    </citation>
    <scope>NUCLEOTIDE SEQUENCE [LARGE SCALE GENOMIC DNA]</scope>
</reference>
<name>A0A2H0TJA0_9BACT</name>
<proteinExistence type="predicted"/>
<dbReference type="EMBL" id="PFCK01000043">
    <property type="protein sequence ID" value="PIR71623.1"/>
    <property type="molecule type" value="Genomic_DNA"/>
</dbReference>
<gene>
    <name evidence="1" type="ORF">COU43_01565</name>
</gene>
<protein>
    <submittedName>
        <fullName evidence="1">Uncharacterized protein</fullName>
    </submittedName>
</protein>
<sequence length="167" mass="19629">MKRYSAKIKCFYCGQEFLLEIRSLSHLKGYCDNCKKKHHIVRNGASAYQKGWRSNPVSKEAFEKYQKYLIYREKLKDSLIVTESSKISKKEKPKEIRFIQRSERIFKIDGEKEIYWGTILLENEEIVIVSKSALDIGTPVQKKIHQKGGIKCFVLKLCHLLYFNFGI</sequence>
<comment type="caution">
    <text evidence="1">The sequence shown here is derived from an EMBL/GenBank/DDBJ whole genome shotgun (WGS) entry which is preliminary data.</text>
</comment>
<organism evidence="1 2">
    <name type="scientific">Candidatus Nealsonbacteria bacterium CG10_big_fil_rev_8_21_14_0_10_37_25</name>
    <dbReference type="NCBI Taxonomy" id="1974711"/>
    <lineage>
        <taxon>Bacteria</taxon>
        <taxon>Candidatus Nealsoniibacteriota</taxon>
    </lineage>
</organism>